<protein>
    <recommendedName>
        <fullName evidence="9">Tr-type G domain-containing protein</fullName>
    </recommendedName>
</protein>
<comment type="catalytic activity">
    <reaction evidence="7">
        <text>GTP + H2O = GDP + phosphate + H(+)</text>
        <dbReference type="Rhea" id="RHEA:19669"/>
        <dbReference type="ChEBI" id="CHEBI:15377"/>
        <dbReference type="ChEBI" id="CHEBI:15378"/>
        <dbReference type="ChEBI" id="CHEBI:37565"/>
        <dbReference type="ChEBI" id="CHEBI:43474"/>
        <dbReference type="ChEBI" id="CHEBI:58189"/>
    </reaction>
    <physiologicalReaction direction="left-to-right" evidence="7">
        <dbReference type="Rhea" id="RHEA:19670"/>
    </physiologicalReaction>
</comment>
<dbReference type="GO" id="GO:0003924">
    <property type="term" value="F:GTPase activity"/>
    <property type="evidence" value="ECO:0007669"/>
    <property type="project" value="InterPro"/>
</dbReference>
<dbReference type="CDD" id="cd01883">
    <property type="entry name" value="EF1_alpha"/>
    <property type="match status" value="1"/>
</dbReference>
<organism evidence="10 11">
    <name type="scientific">Paramecium octaurelia</name>
    <dbReference type="NCBI Taxonomy" id="43137"/>
    <lineage>
        <taxon>Eukaryota</taxon>
        <taxon>Sar</taxon>
        <taxon>Alveolata</taxon>
        <taxon>Ciliophora</taxon>
        <taxon>Intramacronucleata</taxon>
        <taxon>Oligohymenophorea</taxon>
        <taxon>Peniculida</taxon>
        <taxon>Parameciidae</taxon>
        <taxon>Paramecium</taxon>
    </lineage>
</organism>
<evidence type="ECO:0000256" key="1">
    <source>
        <dbReference type="ARBA" id="ARBA00004496"/>
    </source>
</evidence>
<accession>A0A8S1XFG6</accession>
<dbReference type="GO" id="GO:0006412">
    <property type="term" value="P:translation"/>
    <property type="evidence" value="ECO:0007669"/>
    <property type="project" value="UniProtKB-KW"/>
</dbReference>
<dbReference type="CDD" id="cd04089">
    <property type="entry name" value="eRF3_II"/>
    <property type="match status" value="1"/>
</dbReference>
<gene>
    <name evidence="10" type="ORF">POCTA_138.1.T1210010</name>
</gene>
<dbReference type="OMA" id="IERYEEC"/>
<evidence type="ECO:0000256" key="3">
    <source>
        <dbReference type="ARBA" id="ARBA00022741"/>
    </source>
</evidence>
<evidence type="ECO:0000256" key="5">
    <source>
        <dbReference type="ARBA" id="ARBA00022917"/>
    </source>
</evidence>
<dbReference type="Pfam" id="PF22594">
    <property type="entry name" value="GTP-eEF1A_C"/>
    <property type="match status" value="1"/>
</dbReference>
<keyword evidence="11" id="KW-1185">Reference proteome</keyword>
<comment type="caution">
    <text evidence="10">The sequence shown here is derived from an EMBL/GenBank/DDBJ whole genome shotgun (WGS) entry which is preliminary data.</text>
</comment>
<dbReference type="InterPro" id="IPR054696">
    <property type="entry name" value="GTP-eEF1A_C"/>
</dbReference>
<dbReference type="Pfam" id="PF00009">
    <property type="entry name" value="GTP_EFTU"/>
    <property type="match status" value="1"/>
</dbReference>
<keyword evidence="4" id="KW-0378">Hydrolase</keyword>
<dbReference type="InterPro" id="IPR000795">
    <property type="entry name" value="T_Tr_GTP-bd_dom"/>
</dbReference>
<evidence type="ECO:0000256" key="8">
    <source>
        <dbReference type="SAM" id="MobiDB-lite"/>
    </source>
</evidence>
<feature type="region of interest" description="Disordered" evidence="8">
    <location>
        <begin position="176"/>
        <end position="205"/>
    </location>
</feature>
<dbReference type="PANTHER" id="PTHR23115">
    <property type="entry name" value="TRANSLATION FACTOR"/>
    <property type="match status" value="1"/>
</dbReference>
<dbReference type="PROSITE" id="PS51722">
    <property type="entry name" value="G_TR_2"/>
    <property type="match status" value="1"/>
</dbReference>
<dbReference type="AlphaFoldDB" id="A0A8S1XFG6"/>
<feature type="region of interest" description="Disordered" evidence="8">
    <location>
        <begin position="251"/>
        <end position="300"/>
    </location>
</feature>
<reference evidence="10" key="1">
    <citation type="submission" date="2021-01" db="EMBL/GenBank/DDBJ databases">
        <authorList>
            <consortium name="Genoscope - CEA"/>
            <person name="William W."/>
        </authorList>
    </citation>
    <scope>NUCLEOTIDE SEQUENCE</scope>
</reference>
<evidence type="ECO:0000256" key="6">
    <source>
        <dbReference type="ARBA" id="ARBA00023134"/>
    </source>
</evidence>
<keyword evidence="5" id="KW-0648">Protein biosynthesis</keyword>
<feature type="domain" description="Tr-type G" evidence="9">
    <location>
        <begin position="328"/>
        <end position="549"/>
    </location>
</feature>
<dbReference type="EMBL" id="CAJJDP010000121">
    <property type="protein sequence ID" value="CAD8200026.1"/>
    <property type="molecule type" value="Genomic_DNA"/>
</dbReference>
<keyword evidence="2" id="KW-0963">Cytoplasm</keyword>
<evidence type="ECO:0000259" key="9">
    <source>
        <dbReference type="PROSITE" id="PS51722"/>
    </source>
</evidence>
<sequence>MSYQYGQQMGQYPYDPNMNMMGFDPQMYQEYAYYYLGGPPTPPPPKGPYPGITHEDYESFDINKQILFQRFLGETAAYYAKHLPKYQKEMEEFLNTNTAYQMNESEKQLMQSYLDFKKKEKEYESFLKQLEQSTQAPNPELEQQKKLEQQKLEQQKIEQQKLEEQKKQQQLEQQKQQQQQQQQQPQQEQPKEGATTTVRPKKKLNLNAKPLEIALNPPKMPIFPKHPDFLDFDKFWNNYSTYMSFYNPSCEDEYKNYPKPEQLKKKEADEEAKRKKKQEEIERAIKKRQDAQERAKDKPTQSVNLVEQVVKLEGEVDLQKYVDPDETRQPVNLVFIGHVDAGKSTLCGRLLLELGEVSEADIKKYEQEAVQNNRDSWWLAYVMDQNEEEKQKGKTVECGKAQFVTKQKRFILADAPGHKNYVPNMIMGACQADLAGLIVSAKTGEFESGFEKGGQTQEHALLAKSLGVDHIIIIITKMDTIDWNQDRFNLISQNIQEFVLKQCKFDNIYVIPIDALSGANIKNRVDESKCNWYKGPSLIDLIDTVSIPKRNEEGPIRMPILDKFKDMGSLYIYGKLESGKIIEGLDVSIYPKKQPFQITELYNMKDQKMKYAKAGENIKIKIKNIEEEDIKRGYMMCNLTSNPCLVSQEFQAKIRLLDLPESRRIFSEGYQCIMHLHSAVEEIEISCVEAVIDAETKKSIKQNFLKSFNEGIAKISIKNPVCMEKYDTLAQLGRFALRDDGKTIGFGEILKVKPVKQG</sequence>
<name>A0A8S1XFG6_PAROT</name>
<evidence type="ECO:0000256" key="2">
    <source>
        <dbReference type="ARBA" id="ARBA00022490"/>
    </source>
</evidence>
<dbReference type="FunFam" id="3.40.50.300:FF:000204">
    <property type="entry name" value="Translation elongation factor Tu"/>
    <property type="match status" value="1"/>
</dbReference>
<evidence type="ECO:0000313" key="10">
    <source>
        <dbReference type="EMBL" id="CAD8200026.1"/>
    </source>
</evidence>
<evidence type="ECO:0000256" key="7">
    <source>
        <dbReference type="ARBA" id="ARBA00049117"/>
    </source>
</evidence>
<feature type="compositionally biased region" description="Basic and acidic residues" evidence="8">
    <location>
        <begin position="252"/>
        <end position="299"/>
    </location>
</feature>
<comment type="subcellular location">
    <subcellularLocation>
        <location evidence="1">Cytoplasm</location>
    </subcellularLocation>
</comment>
<dbReference type="OrthoDB" id="342024at2759"/>
<dbReference type="InterPro" id="IPR050100">
    <property type="entry name" value="TRAFAC_GTPase_members"/>
</dbReference>
<dbReference type="FunFam" id="2.40.30.10:FF:000020">
    <property type="entry name" value="Translation elongation factor EF-1"/>
    <property type="match status" value="1"/>
</dbReference>
<keyword evidence="3" id="KW-0547">Nucleotide-binding</keyword>
<dbReference type="GO" id="GO:0005525">
    <property type="term" value="F:GTP binding"/>
    <property type="evidence" value="ECO:0007669"/>
    <property type="project" value="UniProtKB-KW"/>
</dbReference>
<keyword evidence="6" id="KW-0342">GTP-binding</keyword>
<feature type="compositionally biased region" description="Low complexity" evidence="8">
    <location>
        <begin position="176"/>
        <end position="188"/>
    </location>
</feature>
<dbReference type="CDD" id="cd03704">
    <property type="entry name" value="eRF3_C_III"/>
    <property type="match status" value="1"/>
</dbReference>
<proteinExistence type="predicted"/>
<dbReference type="Proteomes" id="UP000683925">
    <property type="component" value="Unassembled WGS sequence"/>
</dbReference>
<evidence type="ECO:0000256" key="4">
    <source>
        <dbReference type="ARBA" id="ARBA00022801"/>
    </source>
</evidence>
<evidence type="ECO:0000313" key="11">
    <source>
        <dbReference type="Proteomes" id="UP000683925"/>
    </source>
</evidence>
<dbReference type="GO" id="GO:0005737">
    <property type="term" value="C:cytoplasm"/>
    <property type="evidence" value="ECO:0007669"/>
    <property type="project" value="UniProtKB-SubCell"/>
</dbReference>